<feature type="signal peptide" evidence="7">
    <location>
        <begin position="1"/>
        <end position="21"/>
    </location>
</feature>
<dbReference type="PANTHER" id="PTHR24269">
    <property type="entry name" value="KREMEN PROTEIN"/>
    <property type="match status" value="1"/>
</dbReference>
<keyword evidence="5" id="KW-0472">Membrane</keyword>
<keyword evidence="6" id="KW-0325">Glycoprotein</keyword>
<protein>
    <recommendedName>
        <fullName evidence="8">WSC domain-containing protein</fullName>
    </recommendedName>
</protein>
<dbReference type="STRING" id="1460663.A0A177CES6"/>
<evidence type="ECO:0000259" key="8">
    <source>
        <dbReference type="PROSITE" id="PS51212"/>
    </source>
</evidence>
<dbReference type="Pfam" id="PF01822">
    <property type="entry name" value="WSC"/>
    <property type="match status" value="1"/>
</dbReference>
<dbReference type="OrthoDB" id="3689084at2759"/>
<proteinExistence type="predicted"/>
<feature type="chain" id="PRO_5008058070" description="WSC domain-containing protein" evidence="7">
    <location>
        <begin position="22"/>
        <end position="382"/>
    </location>
</feature>
<keyword evidence="4" id="KW-1133">Transmembrane helix</keyword>
<comment type="subcellular location">
    <subcellularLocation>
        <location evidence="1">Membrane</location>
        <topology evidence="1">Single-pass membrane protein</topology>
    </subcellularLocation>
</comment>
<evidence type="ECO:0000256" key="1">
    <source>
        <dbReference type="ARBA" id="ARBA00004167"/>
    </source>
</evidence>
<keyword evidence="10" id="KW-1185">Reference proteome</keyword>
<dbReference type="PANTHER" id="PTHR24269:SF16">
    <property type="entry name" value="PROTEIN SLG1"/>
    <property type="match status" value="1"/>
</dbReference>
<dbReference type="InParanoid" id="A0A177CES6"/>
<evidence type="ECO:0000313" key="10">
    <source>
        <dbReference type="Proteomes" id="UP000077069"/>
    </source>
</evidence>
<evidence type="ECO:0000256" key="2">
    <source>
        <dbReference type="ARBA" id="ARBA00022692"/>
    </source>
</evidence>
<name>A0A177CES6_9PLEO</name>
<dbReference type="RefSeq" id="XP_018035674.1">
    <property type="nucleotide sequence ID" value="XM_018184254.1"/>
</dbReference>
<dbReference type="EMBL" id="KV441553">
    <property type="protein sequence ID" value="OAG05309.1"/>
    <property type="molecule type" value="Genomic_DNA"/>
</dbReference>
<evidence type="ECO:0000313" key="9">
    <source>
        <dbReference type="EMBL" id="OAG05309.1"/>
    </source>
</evidence>
<sequence>MALTSLSLLIATLALVRATQAAREALFRVHWLRSAFYDTKEMTMEVCLNYCTAGGYPYAGLEYSQECCCGLVNRSPREANATDCNQLCSRSNQEICGGPERLSLCARPIPEPSANPGINGYQSLGCWTDNIINHVLSHFTIMPGGPKISAIVESLIATIVAPGTTRRLMGLRPPVAEMSSSTPILTATRSDVVPKPALSAVPVLTLVPSIVSMVNSALLNSTSSATISTSPPPMLTPTPITRVPLLPTILLSTSTALPLPLVPALTNLLTNSIFTHPSWQSVINPLYGDYFNLLGSVVTSGPVSACIMATKPVRPPAPRSLCLQQPISIASAGTYKLTLAIGRQILHGTCKPIPSTDHLQYNVYYDSTLLGGLRGGWRVWEV</sequence>
<accession>A0A177CES6</accession>
<dbReference type="InterPro" id="IPR002889">
    <property type="entry name" value="WSC_carb-bd"/>
</dbReference>
<evidence type="ECO:0000256" key="7">
    <source>
        <dbReference type="SAM" id="SignalP"/>
    </source>
</evidence>
<dbReference type="SMART" id="SM00321">
    <property type="entry name" value="WSC"/>
    <property type="match status" value="1"/>
</dbReference>
<evidence type="ECO:0000256" key="5">
    <source>
        <dbReference type="ARBA" id="ARBA00023136"/>
    </source>
</evidence>
<evidence type="ECO:0000256" key="4">
    <source>
        <dbReference type="ARBA" id="ARBA00022989"/>
    </source>
</evidence>
<gene>
    <name evidence="9" type="ORF">CC84DRAFT_1248224</name>
</gene>
<evidence type="ECO:0000256" key="6">
    <source>
        <dbReference type="ARBA" id="ARBA00023180"/>
    </source>
</evidence>
<reference evidence="9 10" key="1">
    <citation type="submission" date="2016-05" db="EMBL/GenBank/DDBJ databases">
        <title>Comparative analysis of secretome profiles of manganese(II)-oxidizing ascomycete fungi.</title>
        <authorList>
            <consortium name="DOE Joint Genome Institute"/>
            <person name="Zeiner C.A."/>
            <person name="Purvine S.O."/>
            <person name="Zink E.M."/>
            <person name="Wu S."/>
            <person name="Pasa-Tolic L."/>
            <person name="Chaput D.L."/>
            <person name="Haridas S."/>
            <person name="Grigoriev I.V."/>
            <person name="Santelli C.M."/>
            <person name="Hansel C.M."/>
        </authorList>
    </citation>
    <scope>NUCLEOTIDE SEQUENCE [LARGE SCALE GENOMIC DNA]</scope>
    <source>
        <strain evidence="9 10">AP3s5-JAC2a</strain>
    </source>
</reference>
<dbReference type="GO" id="GO:0005886">
    <property type="term" value="C:plasma membrane"/>
    <property type="evidence" value="ECO:0007669"/>
    <property type="project" value="TreeGrafter"/>
</dbReference>
<dbReference type="InterPro" id="IPR051836">
    <property type="entry name" value="Kremen_rcpt"/>
</dbReference>
<dbReference type="AlphaFoldDB" id="A0A177CES6"/>
<dbReference type="Proteomes" id="UP000077069">
    <property type="component" value="Unassembled WGS sequence"/>
</dbReference>
<dbReference type="GeneID" id="28767740"/>
<evidence type="ECO:0000256" key="3">
    <source>
        <dbReference type="ARBA" id="ARBA00022729"/>
    </source>
</evidence>
<organism evidence="9 10">
    <name type="scientific">Paraphaeosphaeria sporulosa</name>
    <dbReference type="NCBI Taxonomy" id="1460663"/>
    <lineage>
        <taxon>Eukaryota</taxon>
        <taxon>Fungi</taxon>
        <taxon>Dikarya</taxon>
        <taxon>Ascomycota</taxon>
        <taxon>Pezizomycotina</taxon>
        <taxon>Dothideomycetes</taxon>
        <taxon>Pleosporomycetidae</taxon>
        <taxon>Pleosporales</taxon>
        <taxon>Massarineae</taxon>
        <taxon>Didymosphaeriaceae</taxon>
        <taxon>Paraphaeosphaeria</taxon>
    </lineage>
</organism>
<keyword evidence="2" id="KW-0812">Transmembrane</keyword>
<keyword evidence="3 7" id="KW-0732">Signal</keyword>
<feature type="domain" description="WSC" evidence="8">
    <location>
        <begin position="17"/>
        <end position="108"/>
    </location>
</feature>
<dbReference type="PROSITE" id="PS51212">
    <property type="entry name" value="WSC"/>
    <property type="match status" value="1"/>
</dbReference>